<proteinExistence type="predicted"/>
<gene>
    <name evidence="2" type="ORF">PAHAL_2G316400</name>
</gene>
<reference evidence="2" key="1">
    <citation type="submission" date="2018-04" db="EMBL/GenBank/DDBJ databases">
        <title>WGS assembly of Panicum hallii.</title>
        <authorList>
            <person name="Lovell J."/>
            <person name="Jenkins J."/>
            <person name="Lowry D."/>
            <person name="Mamidi S."/>
            <person name="Sreedasyam A."/>
            <person name="Weng X."/>
            <person name="Barry K."/>
            <person name="Bonette J."/>
            <person name="Campitelli B."/>
            <person name="Daum C."/>
            <person name="Gordon S."/>
            <person name="Gould B."/>
            <person name="Lipzen A."/>
            <person name="Macqueen A."/>
            <person name="Palacio-Mejia J."/>
            <person name="Plott C."/>
            <person name="Shakirov E."/>
            <person name="Shu S."/>
            <person name="Yoshinaga Y."/>
            <person name="Zane M."/>
            <person name="Rokhsar D."/>
            <person name="Grimwood J."/>
            <person name="Schmutz J."/>
            <person name="Juenger T."/>
        </authorList>
    </citation>
    <scope>NUCLEOTIDE SEQUENCE [LARGE SCALE GENOMIC DNA]</scope>
    <source>
        <strain evidence="2">FIL2</strain>
    </source>
</reference>
<dbReference type="EMBL" id="CM008047">
    <property type="protein sequence ID" value="PAN13137.1"/>
    <property type="molecule type" value="Genomic_DNA"/>
</dbReference>
<feature type="compositionally biased region" description="Basic and acidic residues" evidence="1">
    <location>
        <begin position="193"/>
        <end position="202"/>
    </location>
</feature>
<name>A0A2S3H0U5_9POAL</name>
<dbReference type="Proteomes" id="UP000243499">
    <property type="component" value="Chromosome 2"/>
</dbReference>
<dbReference type="Pfam" id="PF14009">
    <property type="entry name" value="PADRE"/>
    <property type="match status" value="1"/>
</dbReference>
<evidence type="ECO:0000313" key="2">
    <source>
        <dbReference type="EMBL" id="PAN13137.1"/>
    </source>
</evidence>
<protein>
    <submittedName>
        <fullName evidence="2">Uncharacterized protein</fullName>
    </submittedName>
</protein>
<dbReference type="InterPro" id="IPR025322">
    <property type="entry name" value="PADRE_dom"/>
</dbReference>
<dbReference type="Gramene" id="PAN13137">
    <property type="protein sequence ID" value="PAN13137"/>
    <property type="gene ID" value="PAHAL_2G316400"/>
</dbReference>
<dbReference type="AlphaFoldDB" id="A0A2S3H0U5"/>
<feature type="region of interest" description="Disordered" evidence="1">
    <location>
        <begin position="135"/>
        <end position="160"/>
    </location>
</feature>
<sequence length="234" mass="23477">MGSCVSRSGAVSSEAAAESVRALTAKVVGLDGSLAQFAAPVTAHEALAATAAGTAPSSPRTRFLCCSDELDFDAPVRALGARDALQPGQLYFALPVAMLGRPLSAQDMAELAARAAAALGTAPVVVATAGSGRVAAGVPSRGRSKAGAASSKLQRRQTTGRRVAPLVDVIVTAHADGGWKSDHVRGGSYGEAAKAESGDRTVGKTRWGVGHRGAAPRPVAAVQRLSAIAEAASE</sequence>
<dbReference type="PANTHER" id="PTHR33052">
    <property type="entry name" value="DUF4228 DOMAIN PROTEIN-RELATED"/>
    <property type="match status" value="1"/>
</dbReference>
<feature type="region of interest" description="Disordered" evidence="1">
    <location>
        <begin position="190"/>
        <end position="215"/>
    </location>
</feature>
<accession>A0A2S3H0U5</accession>
<evidence type="ECO:0000256" key="1">
    <source>
        <dbReference type="SAM" id="MobiDB-lite"/>
    </source>
</evidence>
<organism evidence="2">
    <name type="scientific">Panicum hallii</name>
    <dbReference type="NCBI Taxonomy" id="206008"/>
    <lineage>
        <taxon>Eukaryota</taxon>
        <taxon>Viridiplantae</taxon>
        <taxon>Streptophyta</taxon>
        <taxon>Embryophyta</taxon>
        <taxon>Tracheophyta</taxon>
        <taxon>Spermatophyta</taxon>
        <taxon>Magnoliopsida</taxon>
        <taxon>Liliopsida</taxon>
        <taxon>Poales</taxon>
        <taxon>Poaceae</taxon>
        <taxon>PACMAD clade</taxon>
        <taxon>Panicoideae</taxon>
        <taxon>Panicodae</taxon>
        <taxon>Paniceae</taxon>
        <taxon>Panicinae</taxon>
        <taxon>Panicum</taxon>
        <taxon>Panicum sect. Panicum</taxon>
    </lineage>
</organism>